<comment type="caution">
    <text evidence="3">The sequence shown here is derived from an EMBL/GenBank/DDBJ whole genome shotgun (WGS) entry which is preliminary data.</text>
</comment>
<evidence type="ECO:0000313" key="4">
    <source>
        <dbReference type="Proteomes" id="UP000315444"/>
    </source>
</evidence>
<feature type="region of interest" description="Disordered" evidence="1">
    <location>
        <begin position="69"/>
        <end position="92"/>
    </location>
</feature>
<name>A0A0I9TTC2_BACFG</name>
<sequence>MIKSNFQIETKKLCKIESELLKLISDSGNESLQNKFLEWQEQRDICNEVLITELERHLAPNVPMHRIDCNENESSSSNTLHSFTEGGYVGND</sequence>
<gene>
    <name evidence="3" type="ORF">FSA03_24800</name>
    <name evidence="2" type="ORF">FSA06_24810</name>
</gene>
<dbReference type="AlphaFoldDB" id="A0A0I9TTC2"/>
<accession>A0A0I9TTC2</accession>
<organism evidence="3 5">
    <name type="scientific">Bacteroides fragilis</name>
    <dbReference type="NCBI Taxonomy" id="817"/>
    <lineage>
        <taxon>Bacteria</taxon>
        <taxon>Pseudomonadati</taxon>
        <taxon>Bacteroidota</taxon>
        <taxon>Bacteroidia</taxon>
        <taxon>Bacteroidales</taxon>
        <taxon>Bacteroidaceae</taxon>
        <taxon>Bacteroides</taxon>
    </lineage>
</organism>
<dbReference type="GeneID" id="60368176"/>
<evidence type="ECO:0000313" key="5">
    <source>
        <dbReference type="Proteomes" id="UP000319026"/>
    </source>
</evidence>
<dbReference type="Proteomes" id="UP000315444">
    <property type="component" value="Unassembled WGS sequence"/>
</dbReference>
<reference evidence="3 5" key="1">
    <citation type="submission" date="2019-07" db="EMBL/GenBank/DDBJ databases">
        <title>Genome Sequencing of Bacteroides fragilis.</title>
        <authorList>
            <person name="Pinto K.M."/>
            <person name="Ruoff K.L."/>
            <person name="Price C.E."/>
            <person name="Valls R.A."/>
            <person name="O'Toole G.A."/>
        </authorList>
    </citation>
    <scope>NUCLEOTIDE SEQUENCE [LARGE SCALE GENOMIC DNA]</scope>
    <source>
        <strain evidence="3 5">AD135F_3B</strain>
    </source>
</reference>
<proteinExistence type="predicted"/>
<feature type="compositionally biased region" description="Polar residues" evidence="1">
    <location>
        <begin position="72"/>
        <end position="82"/>
    </location>
</feature>
<reference evidence="2 4" key="2">
    <citation type="submission" date="2019-07" db="EMBL/GenBank/DDBJ databases">
        <title>Genome sequencing of Bacteroides fragilis.</title>
        <authorList>
            <person name="Galasyn E.V."/>
            <person name="Ruoff K.L."/>
            <person name="Price C.E."/>
            <person name="Valls R.A."/>
            <person name="O'Toole G.A."/>
        </authorList>
    </citation>
    <scope>NUCLEOTIDE SEQUENCE [LARGE SCALE GENOMIC DNA]</scope>
    <source>
        <strain evidence="2 4">AD135F_1B</strain>
    </source>
</reference>
<evidence type="ECO:0000256" key="1">
    <source>
        <dbReference type="SAM" id="MobiDB-lite"/>
    </source>
</evidence>
<evidence type="ECO:0000313" key="3">
    <source>
        <dbReference type="EMBL" id="TWV43476.1"/>
    </source>
</evidence>
<evidence type="ECO:0000313" key="2">
    <source>
        <dbReference type="EMBL" id="TWV36104.1"/>
    </source>
</evidence>
<dbReference type="EMBL" id="VOHT01000023">
    <property type="protein sequence ID" value="TWV43476.1"/>
    <property type="molecule type" value="Genomic_DNA"/>
</dbReference>
<dbReference type="Proteomes" id="UP000319026">
    <property type="component" value="Unassembled WGS sequence"/>
</dbReference>
<protein>
    <submittedName>
        <fullName evidence="3">Uncharacterized protein</fullName>
    </submittedName>
</protein>
<dbReference type="RefSeq" id="WP_005806150.1">
    <property type="nucleotide sequence ID" value="NZ_CBCSKQ010000007.1"/>
</dbReference>
<dbReference type="EMBL" id="VOHV01000023">
    <property type="protein sequence ID" value="TWV36104.1"/>
    <property type="molecule type" value="Genomic_DNA"/>
</dbReference>